<comment type="caution">
    <text evidence="2">The sequence shown here is derived from an EMBL/GenBank/DDBJ whole genome shotgun (WGS) entry which is preliminary data.</text>
</comment>
<accession>A0A4Z2EWS8</accession>
<proteinExistence type="predicted"/>
<evidence type="ECO:0000313" key="3">
    <source>
        <dbReference type="Proteomes" id="UP000314294"/>
    </source>
</evidence>
<feature type="region of interest" description="Disordered" evidence="1">
    <location>
        <begin position="1"/>
        <end position="20"/>
    </location>
</feature>
<sequence length="63" mass="6729">MVTGDGAAARSDESSGAIGEYDVCPKDNPSYVCNKKTSCKSCAVDQNCQWEPRNQECISLPGN</sequence>
<name>A0A4Z2EWS8_9TELE</name>
<protein>
    <submittedName>
        <fullName evidence="2">Attractin</fullName>
    </submittedName>
</protein>
<dbReference type="EMBL" id="SRLO01002368">
    <property type="protein sequence ID" value="TNN33080.1"/>
    <property type="molecule type" value="Genomic_DNA"/>
</dbReference>
<keyword evidence="3" id="KW-1185">Reference proteome</keyword>
<evidence type="ECO:0000256" key="1">
    <source>
        <dbReference type="SAM" id="MobiDB-lite"/>
    </source>
</evidence>
<reference evidence="2 3" key="1">
    <citation type="submission" date="2019-03" db="EMBL/GenBank/DDBJ databases">
        <title>First draft genome of Liparis tanakae, snailfish: a comprehensive survey of snailfish specific genes.</title>
        <authorList>
            <person name="Kim W."/>
            <person name="Song I."/>
            <person name="Jeong J.-H."/>
            <person name="Kim D."/>
            <person name="Kim S."/>
            <person name="Ryu S."/>
            <person name="Song J.Y."/>
            <person name="Lee S.K."/>
        </authorList>
    </citation>
    <scope>NUCLEOTIDE SEQUENCE [LARGE SCALE GENOMIC DNA]</scope>
    <source>
        <tissue evidence="2">Muscle</tissue>
    </source>
</reference>
<gene>
    <name evidence="2" type="primary">Atrn_2</name>
    <name evidence="2" type="ORF">EYF80_056756</name>
</gene>
<organism evidence="2 3">
    <name type="scientific">Liparis tanakae</name>
    <name type="common">Tanaka's snailfish</name>
    <dbReference type="NCBI Taxonomy" id="230148"/>
    <lineage>
        <taxon>Eukaryota</taxon>
        <taxon>Metazoa</taxon>
        <taxon>Chordata</taxon>
        <taxon>Craniata</taxon>
        <taxon>Vertebrata</taxon>
        <taxon>Euteleostomi</taxon>
        <taxon>Actinopterygii</taxon>
        <taxon>Neopterygii</taxon>
        <taxon>Teleostei</taxon>
        <taxon>Neoteleostei</taxon>
        <taxon>Acanthomorphata</taxon>
        <taxon>Eupercaria</taxon>
        <taxon>Perciformes</taxon>
        <taxon>Cottioidei</taxon>
        <taxon>Cottales</taxon>
        <taxon>Liparidae</taxon>
        <taxon>Liparis</taxon>
    </lineage>
</organism>
<dbReference type="AlphaFoldDB" id="A0A4Z2EWS8"/>
<dbReference type="Proteomes" id="UP000314294">
    <property type="component" value="Unassembled WGS sequence"/>
</dbReference>
<evidence type="ECO:0000313" key="2">
    <source>
        <dbReference type="EMBL" id="TNN33080.1"/>
    </source>
</evidence>